<reference evidence="3" key="1">
    <citation type="submission" date="2021-01" db="EMBL/GenBank/DDBJ databases">
        <authorList>
            <person name="Corre E."/>
            <person name="Pelletier E."/>
            <person name="Niang G."/>
            <person name="Scheremetjew M."/>
            <person name="Finn R."/>
            <person name="Kale V."/>
            <person name="Holt S."/>
            <person name="Cochrane G."/>
            <person name="Meng A."/>
            <person name="Brown T."/>
            <person name="Cohen L."/>
        </authorList>
    </citation>
    <scope>NUCLEOTIDE SEQUENCE</scope>
    <source>
        <strain evidence="3">CCAC1681</strain>
    </source>
</reference>
<gene>
    <name evidence="3" type="ORF">MSP1401_LOCUS54</name>
</gene>
<dbReference type="GO" id="GO:0016491">
    <property type="term" value="F:oxidoreductase activity"/>
    <property type="evidence" value="ECO:0007669"/>
    <property type="project" value="InterPro"/>
</dbReference>
<feature type="compositionally biased region" description="Basic residues" evidence="1">
    <location>
        <begin position="52"/>
        <end position="63"/>
    </location>
</feature>
<dbReference type="AlphaFoldDB" id="A0A7S0GNT6"/>
<dbReference type="Pfam" id="PF01593">
    <property type="entry name" value="Amino_oxidase"/>
    <property type="match status" value="1"/>
</dbReference>
<evidence type="ECO:0000256" key="1">
    <source>
        <dbReference type="SAM" id="MobiDB-lite"/>
    </source>
</evidence>
<evidence type="ECO:0000313" key="3">
    <source>
        <dbReference type="EMBL" id="CAD8428751.1"/>
    </source>
</evidence>
<feature type="compositionally biased region" description="Low complexity" evidence="1">
    <location>
        <begin position="64"/>
        <end position="86"/>
    </location>
</feature>
<evidence type="ECO:0000259" key="2">
    <source>
        <dbReference type="Pfam" id="PF01593"/>
    </source>
</evidence>
<proteinExistence type="predicted"/>
<accession>A0A7S0GNT6</accession>
<dbReference type="PANTHER" id="PTHR46313:SF3">
    <property type="entry name" value="PROLYCOPENE ISOMERASE, CHLOROPLASTIC"/>
    <property type="match status" value="1"/>
</dbReference>
<dbReference type="InterPro" id="IPR036188">
    <property type="entry name" value="FAD/NAD-bd_sf"/>
</dbReference>
<sequence length="702" mass="75940">MATAASPSMALGAAGHVATARASAASRARAASSVGASTRFASPGSSRSPSLARRRVPHRRPVSRARVSAGPNESDASTADSRSTAADTDEEYDVIVIGSGIGGLSAASLLAKYGYSVKVFESHYLAGGCCHMFDHRDKDGGLWQFEVGPSIWEGLDRPTGNPLRMVFDALGEEMPVETYDGISMWTEEGHWRFQVGDDDAPGGFCDLLREKSTDPELAIKEWKALKNRLEPLYDALDACPLTALRQDAGLLVSTVIAIPFYLTHPKVMLDIPYILDSFHKLSQQYVTEPFLKQWIDMLAFFSGFPAEGTMGATMIYSIPGFHRPGASLCAPVGGTQAVVDKLVGALEKFGGTMELKKHVEEIIVEDGEATGVRLKGGRIARAKHAVVSNATVWDTIPLLPDRTELEAQGLPQAADWAEDMAEIPALGSIMHLFLGIDATGLPDLDPSHLAVLDWSRPLGDPQNVVTIFIPTVLDPAVAPEGKHIIHVYTAGSEPFDLWEGKDRNSAEYKAYKRERAQILWDTIERIIPDIKQRVEVEIYASPLTHQRFLRRHRGTYGPALKAGGRLFGTLPLPEVPQPGVLSPIPKLVRCGDSVFPGVGVPAVAASGAIAASTLAPLPKHLGLMWDVARAQGDFWKKNPTWMRDYHHGKNAPFHPRGQHPAGGAEHMKPEEFYLAAEAKTKISAFIGKGGLSDVAEEPIGGR</sequence>
<organism evidence="3">
    <name type="scientific">Micromonas pusilla</name>
    <name type="common">Picoplanktonic green alga</name>
    <name type="synonym">Chromulina pusilla</name>
    <dbReference type="NCBI Taxonomy" id="38833"/>
    <lineage>
        <taxon>Eukaryota</taxon>
        <taxon>Viridiplantae</taxon>
        <taxon>Chlorophyta</taxon>
        <taxon>Mamiellophyceae</taxon>
        <taxon>Mamiellales</taxon>
        <taxon>Mamiellaceae</taxon>
        <taxon>Micromonas</taxon>
    </lineage>
</organism>
<dbReference type="InterPro" id="IPR045892">
    <property type="entry name" value="CrtISO-like"/>
</dbReference>
<dbReference type="InterPro" id="IPR002937">
    <property type="entry name" value="Amino_oxidase"/>
</dbReference>
<feature type="domain" description="Amine oxidase" evidence="2">
    <location>
        <begin position="101"/>
        <end position="612"/>
    </location>
</feature>
<dbReference type="GO" id="GO:0016116">
    <property type="term" value="P:carotenoid metabolic process"/>
    <property type="evidence" value="ECO:0007669"/>
    <property type="project" value="InterPro"/>
</dbReference>
<dbReference type="SUPFAM" id="SSF51905">
    <property type="entry name" value="FAD/NAD(P)-binding domain"/>
    <property type="match status" value="1"/>
</dbReference>
<protein>
    <recommendedName>
        <fullName evidence="2">Amine oxidase domain-containing protein</fullName>
    </recommendedName>
</protein>
<dbReference type="Gene3D" id="3.50.50.60">
    <property type="entry name" value="FAD/NAD(P)-binding domain"/>
    <property type="match status" value="2"/>
</dbReference>
<feature type="region of interest" description="Disordered" evidence="1">
    <location>
        <begin position="32"/>
        <end position="86"/>
    </location>
</feature>
<name>A0A7S0GNT6_MICPS</name>
<dbReference type="PANTHER" id="PTHR46313">
    <property type="match status" value="1"/>
</dbReference>
<dbReference type="Gene3D" id="3.90.660.50">
    <property type="match status" value="1"/>
</dbReference>
<dbReference type="EMBL" id="HBEN01000059">
    <property type="protein sequence ID" value="CAD8428751.1"/>
    <property type="molecule type" value="Transcribed_RNA"/>
</dbReference>